<keyword evidence="7" id="KW-1185">Reference proteome</keyword>
<sequence>MSSTSHEPGRDPRWELFPHAADMGVRGYGGTLEEAFAQAALALSAIVCDPGEVQPVEEVPIQCQAQDAEMLLVEWLNALIYAMAVRHLLFGRYQVQVEDGRLQATAYGEPVDRVRHQPAVEIKGATYTELKVRQEPDGHWIAQCVVDV</sequence>
<protein>
    <submittedName>
        <fullName evidence="6">Protein archease</fullName>
    </submittedName>
</protein>
<dbReference type="Proteomes" id="UP001497493">
    <property type="component" value="Chromosome"/>
</dbReference>
<dbReference type="Pfam" id="PF01951">
    <property type="entry name" value="Archease"/>
    <property type="match status" value="1"/>
</dbReference>
<keyword evidence="3" id="KW-0479">Metal-binding</keyword>
<feature type="domain" description="Archease" evidence="5">
    <location>
        <begin position="14"/>
        <end position="148"/>
    </location>
</feature>
<evidence type="ECO:0000256" key="3">
    <source>
        <dbReference type="ARBA" id="ARBA00022723"/>
    </source>
</evidence>
<name>A0ABP1C929_9GAMM</name>
<comment type="similarity">
    <text evidence="1">Belongs to the archease family.</text>
</comment>
<evidence type="ECO:0000256" key="1">
    <source>
        <dbReference type="ARBA" id="ARBA00007963"/>
    </source>
</evidence>
<evidence type="ECO:0000256" key="2">
    <source>
        <dbReference type="ARBA" id="ARBA00022694"/>
    </source>
</evidence>
<dbReference type="EMBL" id="OZ026884">
    <property type="protein sequence ID" value="CAL1240641.1"/>
    <property type="molecule type" value="Genomic_DNA"/>
</dbReference>
<reference evidence="6 7" key="1">
    <citation type="submission" date="2024-04" db="EMBL/GenBank/DDBJ databases">
        <authorList>
            <person name="Cremers G."/>
        </authorList>
    </citation>
    <scope>NUCLEOTIDE SEQUENCE [LARGE SCALE GENOMIC DNA]</scope>
    <source>
        <strain evidence="6">MeCH1-AG</strain>
    </source>
</reference>
<dbReference type="InterPro" id="IPR002804">
    <property type="entry name" value="Archease"/>
</dbReference>
<gene>
    <name evidence="6" type="ORF">MECH1_V1_1865</name>
</gene>
<keyword evidence="4" id="KW-0106">Calcium</keyword>
<organism evidence="6 7">
    <name type="scientific">Candidatus Methylocalor cossyra</name>
    <dbReference type="NCBI Taxonomy" id="3108543"/>
    <lineage>
        <taxon>Bacteria</taxon>
        <taxon>Pseudomonadati</taxon>
        <taxon>Pseudomonadota</taxon>
        <taxon>Gammaproteobacteria</taxon>
        <taxon>Methylococcales</taxon>
        <taxon>Methylococcaceae</taxon>
        <taxon>Candidatus Methylocalor</taxon>
    </lineage>
</organism>
<evidence type="ECO:0000259" key="5">
    <source>
        <dbReference type="Pfam" id="PF01951"/>
    </source>
</evidence>
<dbReference type="RefSeq" id="WP_348757225.1">
    <property type="nucleotide sequence ID" value="NZ_OZ026884.1"/>
</dbReference>
<proteinExistence type="inferred from homology"/>
<accession>A0ABP1C929</accession>
<dbReference type="Gene3D" id="3.55.10.10">
    <property type="entry name" value="Archease domain"/>
    <property type="match status" value="1"/>
</dbReference>
<dbReference type="PANTHER" id="PTHR12682:SF11">
    <property type="entry name" value="PROTEIN ARCHEASE"/>
    <property type="match status" value="1"/>
</dbReference>
<keyword evidence="2" id="KW-0819">tRNA processing</keyword>
<dbReference type="InterPro" id="IPR036820">
    <property type="entry name" value="Archease_dom_sf"/>
</dbReference>
<evidence type="ECO:0000313" key="7">
    <source>
        <dbReference type="Proteomes" id="UP001497493"/>
    </source>
</evidence>
<dbReference type="SUPFAM" id="SSF69819">
    <property type="entry name" value="MTH1598-like"/>
    <property type="match status" value="1"/>
</dbReference>
<evidence type="ECO:0000313" key="6">
    <source>
        <dbReference type="EMBL" id="CAL1240641.1"/>
    </source>
</evidence>
<dbReference type="InterPro" id="IPR023572">
    <property type="entry name" value="Archease_dom"/>
</dbReference>
<dbReference type="PANTHER" id="PTHR12682">
    <property type="entry name" value="ARCHEASE"/>
    <property type="match status" value="1"/>
</dbReference>
<evidence type="ECO:0000256" key="4">
    <source>
        <dbReference type="ARBA" id="ARBA00022837"/>
    </source>
</evidence>